<evidence type="ECO:0000256" key="2">
    <source>
        <dbReference type="SAM" id="SignalP"/>
    </source>
</evidence>
<organism evidence="3 4">
    <name type="scientific">Acetobacter lambici</name>
    <dbReference type="NCBI Taxonomy" id="1332824"/>
    <lineage>
        <taxon>Bacteria</taxon>
        <taxon>Pseudomonadati</taxon>
        <taxon>Pseudomonadota</taxon>
        <taxon>Alphaproteobacteria</taxon>
        <taxon>Acetobacterales</taxon>
        <taxon>Acetobacteraceae</taxon>
        <taxon>Acetobacter</taxon>
    </lineage>
</organism>
<evidence type="ECO:0000313" key="4">
    <source>
        <dbReference type="Proteomes" id="UP001523528"/>
    </source>
</evidence>
<gene>
    <name evidence="3" type="ORF">NKW50_09745</name>
</gene>
<name>A0ABT1F103_9PROT</name>
<evidence type="ECO:0000313" key="3">
    <source>
        <dbReference type="EMBL" id="MCP1258870.1"/>
    </source>
</evidence>
<comment type="caution">
    <text evidence="3">The sequence shown here is derived from an EMBL/GenBank/DDBJ whole genome shotgun (WGS) entry which is preliminary data.</text>
</comment>
<dbReference type="RefSeq" id="WP_253544054.1">
    <property type="nucleotide sequence ID" value="NZ_JAMYZZ010000016.1"/>
</dbReference>
<dbReference type="Proteomes" id="UP001523528">
    <property type="component" value="Unassembled WGS sequence"/>
</dbReference>
<accession>A0ABT1F103</accession>
<reference evidence="3 4" key="1">
    <citation type="submission" date="2022-06" db="EMBL/GenBank/DDBJ databases">
        <title>Acetobacer genomes from food samples.</title>
        <authorList>
            <person name="Sombolestani A."/>
        </authorList>
    </citation>
    <scope>NUCLEOTIDE SEQUENCE [LARGE SCALE GENOMIC DNA]</scope>
    <source>
        <strain evidence="3 4">R-83285</strain>
    </source>
</reference>
<protein>
    <submittedName>
        <fullName evidence="3">Uncharacterized protein</fullName>
    </submittedName>
</protein>
<proteinExistence type="predicted"/>
<feature type="chain" id="PRO_5046978920" evidence="2">
    <location>
        <begin position="30"/>
        <end position="96"/>
    </location>
</feature>
<keyword evidence="2" id="KW-0732">Signal</keyword>
<feature type="signal peptide" evidence="2">
    <location>
        <begin position="1"/>
        <end position="29"/>
    </location>
</feature>
<sequence length="96" mass="9850">MRKNFVQEVNFLLAACVSGGSLLASYAHAAETGVAPASLNSAQVVNAPISAPPEAEKAAGTPSDGEEVPSEPESERGLIDFSQNSADMGNHQPRVG</sequence>
<evidence type="ECO:0000256" key="1">
    <source>
        <dbReference type="SAM" id="MobiDB-lite"/>
    </source>
</evidence>
<keyword evidence="4" id="KW-1185">Reference proteome</keyword>
<feature type="region of interest" description="Disordered" evidence="1">
    <location>
        <begin position="48"/>
        <end position="96"/>
    </location>
</feature>
<dbReference type="EMBL" id="JAMYZZ010000016">
    <property type="protein sequence ID" value="MCP1258870.1"/>
    <property type="molecule type" value="Genomic_DNA"/>
</dbReference>